<dbReference type="Proteomes" id="UP000316905">
    <property type="component" value="Unassembled WGS sequence"/>
</dbReference>
<accession>A0A562PMU8</accession>
<sequence>MPSYFPGGKSDSIYENIFYQNTRGTSGAPKGGSFYYCAPNTYNDGVNFNNCYAYCTYGYAIGKGGSIFWNGGRVVGVYSSTGDTAARGYGVLLSGGNGSCWLNNIDFISHYRGIWTVQDSAAGSNREVFLDAACVDSCFIGLHVTDSCYLSWTDVWAASCDSSCIDVSFTGDGVITLTGGTIFNAGAIGLISTTARAMSINQYGRVDIDGVTVRNNVRGIEVLNSARTLPVNIQGGTFYANATTDVLFNSYTNVYDNIFEDPKVIGDSSNTNGSWRIRGNKGINGKWAQPVAGIAAPAWSGTSYVNNTGFDLEIYLREGSVTSVSCDGNPVLVYTANTPVTGLSVTVPAGATLAYVGATAPAMAVLWL</sequence>
<reference evidence="1 2" key="1">
    <citation type="journal article" date="2015" name="Stand. Genomic Sci.">
        <title>Genomic Encyclopedia of Bacterial and Archaeal Type Strains, Phase III: the genomes of soil and plant-associated and newly described type strains.</title>
        <authorList>
            <person name="Whitman W.B."/>
            <person name="Woyke T."/>
            <person name="Klenk H.P."/>
            <person name="Zhou Y."/>
            <person name="Lilburn T.G."/>
            <person name="Beck B.J."/>
            <person name="De Vos P."/>
            <person name="Vandamme P."/>
            <person name="Eisen J.A."/>
            <person name="Garrity G."/>
            <person name="Hugenholtz P."/>
            <person name="Kyrpides N.C."/>
        </authorList>
    </citation>
    <scope>NUCLEOTIDE SEQUENCE [LARGE SCALE GENOMIC DNA]</scope>
    <source>
        <strain evidence="1 2">CGMCC 1.6858</strain>
    </source>
</reference>
<dbReference type="AlphaFoldDB" id="A0A562PMU8"/>
<evidence type="ECO:0000313" key="1">
    <source>
        <dbReference type="EMBL" id="TWI45744.1"/>
    </source>
</evidence>
<dbReference type="EMBL" id="VLKY01000035">
    <property type="protein sequence ID" value="TWI45744.1"/>
    <property type="molecule type" value="Genomic_DNA"/>
</dbReference>
<keyword evidence="2" id="KW-1185">Reference proteome</keyword>
<organism evidence="1 2">
    <name type="scientific">Pseudomonas duriflava</name>
    <dbReference type="NCBI Taxonomy" id="459528"/>
    <lineage>
        <taxon>Bacteria</taxon>
        <taxon>Pseudomonadati</taxon>
        <taxon>Pseudomonadota</taxon>
        <taxon>Gammaproteobacteria</taxon>
        <taxon>Pseudomonadales</taxon>
        <taxon>Pseudomonadaceae</taxon>
        <taxon>Pseudomonas</taxon>
    </lineage>
</organism>
<name>A0A562PMU8_9PSED</name>
<dbReference type="RefSeq" id="WP_145146004.1">
    <property type="nucleotide sequence ID" value="NZ_VLKY01000035.1"/>
</dbReference>
<evidence type="ECO:0008006" key="3">
    <source>
        <dbReference type="Google" id="ProtNLM"/>
    </source>
</evidence>
<comment type="caution">
    <text evidence="1">The sequence shown here is derived from an EMBL/GenBank/DDBJ whole genome shotgun (WGS) entry which is preliminary data.</text>
</comment>
<gene>
    <name evidence="1" type="ORF">IQ22_04571</name>
</gene>
<evidence type="ECO:0000313" key="2">
    <source>
        <dbReference type="Proteomes" id="UP000316905"/>
    </source>
</evidence>
<protein>
    <recommendedName>
        <fullName evidence="3">Parallel beta helix pectate lyase-like protein</fullName>
    </recommendedName>
</protein>
<proteinExistence type="predicted"/>